<dbReference type="OrthoDB" id="7663298at2759"/>
<dbReference type="Gene3D" id="3.40.50.1360">
    <property type="match status" value="1"/>
</dbReference>
<organism evidence="1 2">
    <name type="scientific">Reticulomyxa filosa</name>
    <dbReference type="NCBI Taxonomy" id="46433"/>
    <lineage>
        <taxon>Eukaryota</taxon>
        <taxon>Sar</taxon>
        <taxon>Rhizaria</taxon>
        <taxon>Retaria</taxon>
        <taxon>Foraminifera</taxon>
        <taxon>Monothalamids</taxon>
        <taxon>Reticulomyxidae</taxon>
        <taxon>Reticulomyxa</taxon>
    </lineage>
</organism>
<dbReference type="EMBL" id="ASPP01005768">
    <property type="protein sequence ID" value="ETO29929.1"/>
    <property type="molecule type" value="Genomic_DNA"/>
</dbReference>
<comment type="caution">
    <text evidence="1">The sequence shown here is derived from an EMBL/GenBank/DDBJ whole genome shotgun (WGS) entry which is preliminary data.</text>
</comment>
<dbReference type="AlphaFoldDB" id="X6NVT2"/>
<protein>
    <submittedName>
        <fullName evidence="1">Glucosamine-6-phosphate deaminase</fullName>
    </submittedName>
</protein>
<evidence type="ECO:0000313" key="1">
    <source>
        <dbReference type="EMBL" id="ETO29929.1"/>
    </source>
</evidence>
<evidence type="ECO:0000313" key="2">
    <source>
        <dbReference type="Proteomes" id="UP000023152"/>
    </source>
</evidence>
<dbReference type="SUPFAM" id="SSF100950">
    <property type="entry name" value="NagB/RpiA/CoA transferase-like"/>
    <property type="match status" value="1"/>
</dbReference>
<sequence>MWDNGIINESNKSELKKTFPKTKDLKFVQLDEFFPIRSSQPNSFLNYVRQYYMTTLELKEENVLTMDFSTLPIFQEHDMLKVFPDYKCDLSLLNAKPQNETEKLQQTALRQVEQFCEKYDSKVRSWGGYGYFLGGIGHDGHIAFNFRGCDPSLGTRLVCLNYETAAQSASDFGGITYTRNKCAVTVGLSTIVYNPNVKVVIIAAGESKAPQVRDAIMLKPDQQRPASILQRVPGARFYLTQGSSLHLTDRRTEDVVLACRDLEAPVDSSLLFEVVINLALHVRKPVSQLTVQDFISQPIAKAVYIYWTSQSKPITKLTRSVHDYLVDIIEKGVSPPVGQRILHTGPHHDDIMLAYHEITPFLIQNNENWFAYVTSGFNSVTGMLFFFL</sequence>
<dbReference type="Proteomes" id="UP000023152">
    <property type="component" value="Unassembled WGS sequence"/>
</dbReference>
<dbReference type="InterPro" id="IPR052960">
    <property type="entry name" value="GlcN6P_deaminase-like"/>
</dbReference>
<keyword evidence="2" id="KW-1185">Reference proteome</keyword>
<accession>X6NVT2</accession>
<gene>
    <name evidence="1" type="ORF">RFI_07194</name>
</gene>
<name>X6NVT2_RETFI</name>
<dbReference type="PANTHER" id="PTHR42892">
    <property type="entry name" value="GLUCOSAMINE-6-PHOSPHATE DEAMINASE-LIKE PROTEIN BT_0258-RELATED"/>
    <property type="match status" value="1"/>
</dbReference>
<reference evidence="1 2" key="1">
    <citation type="journal article" date="2013" name="Curr. Biol.">
        <title>The Genome of the Foraminiferan Reticulomyxa filosa.</title>
        <authorList>
            <person name="Glockner G."/>
            <person name="Hulsmann N."/>
            <person name="Schleicher M."/>
            <person name="Noegel A.A."/>
            <person name="Eichinger L."/>
            <person name="Gallinger C."/>
            <person name="Pawlowski J."/>
            <person name="Sierra R."/>
            <person name="Euteneuer U."/>
            <person name="Pillet L."/>
            <person name="Moustafa A."/>
            <person name="Platzer M."/>
            <person name="Groth M."/>
            <person name="Szafranski K."/>
            <person name="Schliwa M."/>
        </authorList>
    </citation>
    <scope>NUCLEOTIDE SEQUENCE [LARGE SCALE GENOMIC DNA]</scope>
</reference>
<dbReference type="InterPro" id="IPR037171">
    <property type="entry name" value="NagB/RpiA_transferase-like"/>
</dbReference>
<proteinExistence type="predicted"/>
<dbReference type="PANTHER" id="PTHR42892:SF1">
    <property type="entry name" value="GLUCOSAMINE-6-PHOSPHATE ISOMERASE"/>
    <property type="match status" value="1"/>
</dbReference>